<keyword evidence="2" id="KW-1185">Reference proteome</keyword>
<keyword evidence="1" id="KW-0418">Kinase</keyword>
<dbReference type="SUPFAM" id="SSF52540">
    <property type="entry name" value="P-loop containing nucleoside triphosphate hydrolases"/>
    <property type="match status" value="1"/>
</dbReference>
<evidence type="ECO:0000313" key="1">
    <source>
        <dbReference type="EMBL" id="MCT2042524.1"/>
    </source>
</evidence>
<organism evidence="1 2">
    <name type="scientific">Pseudoclavibacter albus</name>
    <dbReference type="NCBI Taxonomy" id="272241"/>
    <lineage>
        <taxon>Bacteria</taxon>
        <taxon>Bacillati</taxon>
        <taxon>Actinomycetota</taxon>
        <taxon>Actinomycetes</taxon>
        <taxon>Micrococcales</taxon>
        <taxon>Microbacteriaceae</taxon>
        <taxon>Pseudoclavibacter</taxon>
    </lineage>
</organism>
<gene>
    <name evidence="1" type="ORF">M3D15_04145</name>
</gene>
<dbReference type="RefSeq" id="WP_206394982.1">
    <property type="nucleotide sequence ID" value="NZ_JAFDPW010000002.1"/>
</dbReference>
<sequence>MTKRSDPTRIIAIDGRSGAGKSTLAAGVACELGAQLIHMDALYPGWHGLDAGAALVVNQVLEPLSRGEVATWPSWDWHRSEPGPMLTAHPGGVVVLEGCGSLTAASAPLLDVRVWLELGEDVRRDRAEARDGTSDQWWELWCIQEEALIAREDPCSLAELVLDARASQTELARRVLQEVTRRG</sequence>
<evidence type="ECO:0000313" key="2">
    <source>
        <dbReference type="Proteomes" id="UP001525379"/>
    </source>
</evidence>
<dbReference type="Proteomes" id="UP001525379">
    <property type="component" value="Unassembled WGS sequence"/>
</dbReference>
<dbReference type="GO" id="GO:0016301">
    <property type="term" value="F:kinase activity"/>
    <property type="evidence" value="ECO:0007669"/>
    <property type="project" value="UniProtKB-KW"/>
</dbReference>
<dbReference type="InterPro" id="IPR027417">
    <property type="entry name" value="P-loop_NTPase"/>
</dbReference>
<reference evidence="1 2" key="1">
    <citation type="submission" date="2022-04" db="EMBL/GenBank/DDBJ databases">
        <title>Human microbiome associated bacterial genomes.</title>
        <authorList>
            <person name="Sandstrom S."/>
            <person name="Salamzade R."/>
            <person name="Kalan L.R."/>
        </authorList>
    </citation>
    <scope>NUCLEOTIDE SEQUENCE [LARGE SCALE GENOMIC DNA]</scope>
    <source>
        <strain evidence="2">p3-SID1799</strain>
    </source>
</reference>
<dbReference type="EMBL" id="JALXSQ010000011">
    <property type="protein sequence ID" value="MCT2042524.1"/>
    <property type="molecule type" value="Genomic_DNA"/>
</dbReference>
<dbReference type="Gene3D" id="3.40.50.300">
    <property type="entry name" value="P-loop containing nucleotide triphosphate hydrolases"/>
    <property type="match status" value="1"/>
</dbReference>
<keyword evidence="1" id="KW-0808">Transferase</keyword>
<accession>A0ABT2HW27</accession>
<comment type="caution">
    <text evidence="1">The sequence shown here is derived from an EMBL/GenBank/DDBJ whole genome shotgun (WGS) entry which is preliminary data.</text>
</comment>
<name>A0ABT2HW27_9MICO</name>
<proteinExistence type="predicted"/>
<protein>
    <submittedName>
        <fullName evidence="1">(D)CMP kinase</fullName>
    </submittedName>
</protein>